<sequence>MLDFEDIKIDIEDEKTREEILNFFSIFVYLSNFYEKNCIIHVHCNGVQIEGKPGFIIVSNFPKIYSRGADKLRALAYLSLFREERPIVENDIQAISSISLVPLYFSVKMKEKGIIKFLSSLTQYYSTIYNQLKNEKIREDFWKVLNSFKVIDTTFLENIKNSYLTHLELYAKLLAFASGSSLSYNDLLKKYGIIS</sequence>
<organism evidence="1 2">
    <name type="scientific">Acidianus hospitalis</name>
    <dbReference type="NCBI Taxonomy" id="563177"/>
    <lineage>
        <taxon>Archaea</taxon>
        <taxon>Thermoproteota</taxon>
        <taxon>Thermoprotei</taxon>
        <taxon>Sulfolobales</taxon>
        <taxon>Sulfolobaceae</taxon>
        <taxon>Acidianus</taxon>
    </lineage>
</organism>
<evidence type="ECO:0000313" key="2">
    <source>
        <dbReference type="Proteomes" id="UP000245638"/>
    </source>
</evidence>
<protein>
    <submittedName>
        <fullName evidence="1">Uncharacterized protein</fullName>
    </submittedName>
</protein>
<dbReference type="Proteomes" id="UP000245638">
    <property type="component" value="Unassembled WGS sequence"/>
</dbReference>
<accession>A0A2T9XBB2</accession>
<proteinExistence type="predicted"/>
<comment type="caution">
    <text evidence="1">The sequence shown here is derived from an EMBL/GenBank/DDBJ whole genome shotgun (WGS) entry which is preliminary data.</text>
</comment>
<dbReference type="AlphaFoldDB" id="A0A2T9XBB2"/>
<reference evidence="1 2" key="1">
    <citation type="journal article" date="2015" name="Appl. Environ. Microbiol.">
        <title>Nanoarchaeota, Their Sulfolobales Host, and Nanoarchaeota Virus Distribution across Yellowstone National Park Hot Springs.</title>
        <authorList>
            <person name="Munson-McGee J.H."/>
            <person name="Field E.K."/>
            <person name="Bateson M."/>
            <person name="Rooney C."/>
            <person name="Stepanauskas R."/>
            <person name="Young M.J."/>
        </authorList>
    </citation>
    <scope>NUCLEOTIDE SEQUENCE [LARGE SCALE GENOMIC DNA]</scope>
    <source>
        <strain evidence="1">SCGC AC-742_N10</strain>
    </source>
</reference>
<evidence type="ECO:0000313" key="1">
    <source>
        <dbReference type="EMBL" id="PVU77343.1"/>
    </source>
</evidence>
<gene>
    <name evidence="1" type="ORF">DDW13_00940</name>
</gene>
<name>A0A2T9XBB2_9CREN</name>
<dbReference type="EMBL" id="QEFD01000033">
    <property type="protein sequence ID" value="PVU77343.1"/>
    <property type="molecule type" value="Genomic_DNA"/>
</dbReference>